<feature type="chain" id="PRO_5025396340" description="DUF4283 domain-containing protein" evidence="1">
    <location>
        <begin position="16"/>
        <end position="210"/>
    </location>
</feature>
<feature type="signal peptide" evidence="1">
    <location>
        <begin position="1"/>
        <end position="15"/>
    </location>
</feature>
<organism evidence="2 3">
    <name type="scientific">Microthlaspi erraticum</name>
    <dbReference type="NCBI Taxonomy" id="1685480"/>
    <lineage>
        <taxon>Eukaryota</taxon>
        <taxon>Viridiplantae</taxon>
        <taxon>Streptophyta</taxon>
        <taxon>Embryophyta</taxon>
        <taxon>Tracheophyta</taxon>
        <taxon>Spermatophyta</taxon>
        <taxon>Magnoliopsida</taxon>
        <taxon>eudicotyledons</taxon>
        <taxon>Gunneridae</taxon>
        <taxon>Pentapetalae</taxon>
        <taxon>rosids</taxon>
        <taxon>malvids</taxon>
        <taxon>Brassicales</taxon>
        <taxon>Brassicaceae</taxon>
        <taxon>Coluteocarpeae</taxon>
        <taxon>Microthlaspi</taxon>
    </lineage>
</organism>
<keyword evidence="3" id="KW-1185">Reference proteome</keyword>
<keyword evidence="1" id="KW-0732">Signal</keyword>
<reference evidence="2" key="1">
    <citation type="submission" date="2020-01" db="EMBL/GenBank/DDBJ databases">
        <authorList>
            <person name="Mishra B."/>
        </authorList>
    </citation>
    <scope>NUCLEOTIDE SEQUENCE [LARGE SCALE GENOMIC DNA]</scope>
</reference>
<evidence type="ECO:0000256" key="1">
    <source>
        <dbReference type="SAM" id="SignalP"/>
    </source>
</evidence>
<evidence type="ECO:0000313" key="3">
    <source>
        <dbReference type="Proteomes" id="UP000467841"/>
    </source>
</evidence>
<proteinExistence type="predicted"/>
<dbReference type="Proteomes" id="UP000467841">
    <property type="component" value="Unassembled WGS sequence"/>
</dbReference>
<evidence type="ECO:0000313" key="2">
    <source>
        <dbReference type="EMBL" id="CAA7030369.1"/>
    </source>
</evidence>
<protein>
    <recommendedName>
        <fullName evidence="4">DUF4283 domain-containing protein</fullName>
    </recommendedName>
</protein>
<gene>
    <name evidence="2" type="ORF">MERR_LOCUS17604</name>
</gene>
<dbReference type="AlphaFoldDB" id="A0A6D2IUU9"/>
<evidence type="ECO:0008006" key="4">
    <source>
        <dbReference type="Google" id="ProtNLM"/>
    </source>
</evidence>
<dbReference type="EMBL" id="CACVBM020001095">
    <property type="protein sequence ID" value="CAA7030369.1"/>
    <property type="molecule type" value="Genomic_DNA"/>
</dbReference>
<accession>A0A6D2IUU9</accession>
<sequence>MALLLFTCLFAPPLPFPPPDPDPEPPPFALSLLDLLTKAPPLESHDPDAPALSSSHSAISGRLSSPLSLTPPPSPRSTLAMTVTVSGYPLSKSPEPLHLCFEIPLLPAQLPFAQSSCRLVVTHVDSSFQIYMLLRLKHCLSYLISGSPPSGMVHVTFWNETRLCLRIRLWIDSPPLPQYEDIKLSLSLRLPQYEVAPALSSSHSAISGRR</sequence>
<comment type="caution">
    <text evidence="2">The sequence shown here is derived from an EMBL/GenBank/DDBJ whole genome shotgun (WGS) entry which is preliminary data.</text>
</comment>
<name>A0A6D2IUU9_9BRAS</name>